<evidence type="ECO:0000313" key="3">
    <source>
        <dbReference type="Proteomes" id="UP000267096"/>
    </source>
</evidence>
<accession>A0A0M3KF65</accession>
<reference evidence="2 3" key="2">
    <citation type="submission" date="2018-11" db="EMBL/GenBank/DDBJ databases">
        <authorList>
            <consortium name="Pathogen Informatics"/>
        </authorList>
    </citation>
    <scope>NUCLEOTIDE SEQUENCE [LARGE SCALE GENOMIC DNA]</scope>
</reference>
<evidence type="ECO:0000256" key="1">
    <source>
        <dbReference type="SAM" id="MobiDB-lite"/>
    </source>
</evidence>
<evidence type="ECO:0000313" key="2">
    <source>
        <dbReference type="EMBL" id="VDK67102.1"/>
    </source>
</evidence>
<evidence type="ECO:0000313" key="4">
    <source>
        <dbReference type="WBParaSite" id="ASIM_0001962401-mRNA-1"/>
    </source>
</evidence>
<dbReference type="AlphaFoldDB" id="A0A0M3KF65"/>
<gene>
    <name evidence="2" type="ORF">ASIM_LOCUS19014</name>
</gene>
<name>A0A0M3KF65_ANISI</name>
<feature type="compositionally biased region" description="Basic and acidic residues" evidence="1">
    <location>
        <begin position="31"/>
        <end position="41"/>
    </location>
</feature>
<feature type="region of interest" description="Disordered" evidence="1">
    <location>
        <begin position="117"/>
        <end position="144"/>
    </location>
</feature>
<protein>
    <submittedName>
        <fullName evidence="4">NAM-associated domain-containing protein</fullName>
    </submittedName>
</protein>
<feature type="compositionally biased region" description="Basic and acidic residues" evidence="1">
    <location>
        <begin position="67"/>
        <end position="78"/>
    </location>
</feature>
<dbReference type="WBParaSite" id="ASIM_0001962401-mRNA-1">
    <property type="protein sequence ID" value="ASIM_0001962401-mRNA-1"/>
    <property type="gene ID" value="ASIM_0001962401"/>
</dbReference>
<feature type="region of interest" description="Disordered" evidence="1">
    <location>
        <begin position="168"/>
        <end position="208"/>
    </location>
</feature>
<proteinExistence type="predicted"/>
<feature type="compositionally biased region" description="Basic and acidic residues" evidence="1">
    <location>
        <begin position="117"/>
        <end position="140"/>
    </location>
</feature>
<sequence length="208" mass="22977">MAFCRAHFIRLVHLQASKERLLDKLLSVRDTQVDDRDEKESSAANSAEKLKGHSTKRASAEQTPSEPKADGNAEELKVNETNLQICQTQDSAKRFKENKLITPKDWSNKKIAECATQHTKEDDANRVDDIENNGKEETAKNGKKAMVYKEASPILHTALLKFKKLADKSSRMMARDKKEEGSTDPTPGTPSHEGSSGAIPSSELSAKG</sequence>
<reference evidence="4" key="1">
    <citation type="submission" date="2017-02" db="UniProtKB">
        <authorList>
            <consortium name="WormBaseParasite"/>
        </authorList>
    </citation>
    <scope>IDENTIFICATION</scope>
</reference>
<feature type="compositionally biased region" description="Basic and acidic residues" evidence="1">
    <location>
        <begin position="168"/>
        <end position="181"/>
    </location>
</feature>
<dbReference type="Proteomes" id="UP000267096">
    <property type="component" value="Unassembled WGS sequence"/>
</dbReference>
<feature type="region of interest" description="Disordered" evidence="1">
    <location>
        <begin position="31"/>
        <end position="81"/>
    </location>
</feature>
<feature type="compositionally biased region" description="Polar residues" evidence="1">
    <location>
        <begin position="192"/>
        <end position="208"/>
    </location>
</feature>
<keyword evidence="3" id="KW-1185">Reference proteome</keyword>
<dbReference type="EMBL" id="UYRR01036464">
    <property type="protein sequence ID" value="VDK67102.1"/>
    <property type="molecule type" value="Genomic_DNA"/>
</dbReference>
<organism evidence="4">
    <name type="scientific">Anisakis simplex</name>
    <name type="common">Herring worm</name>
    <dbReference type="NCBI Taxonomy" id="6269"/>
    <lineage>
        <taxon>Eukaryota</taxon>
        <taxon>Metazoa</taxon>
        <taxon>Ecdysozoa</taxon>
        <taxon>Nematoda</taxon>
        <taxon>Chromadorea</taxon>
        <taxon>Rhabditida</taxon>
        <taxon>Spirurina</taxon>
        <taxon>Ascaridomorpha</taxon>
        <taxon>Ascaridoidea</taxon>
        <taxon>Anisakidae</taxon>
        <taxon>Anisakis</taxon>
        <taxon>Anisakis simplex complex</taxon>
    </lineage>
</organism>